<evidence type="ECO:0000313" key="2">
    <source>
        <dbReference type="Proteomes" id="UP001060085"/>
    </source>
</evidence>
<organism evidence="1 2">
    <name type="scientific">Catharanthus roseus</name>
    <name type="common">Madagascar periwinkle</name>
    <name type="synonym">Vinca rosea</name>
    <dbReference type="NCBI Taxonomy" id="4058"/>
    <lineage>
        <taxon>Eukaryota</taxon>
        <taxon>Viridiplantae</taxon>
        <taxon>Streptophyta</taxon>
        <taxon>Embryophyta</taxon>
        <taxon>Tracheophyta</taxon>
        <taxon>Spermatophyta</taxon>
        <taxon>Magnoliopsida</taxon>
        <taxon>eudicotyledons</taxon>
        <taxon>Gunneridae</taxon>
        <taxon>Pentapetalae</taxon>
        <taxon>asterids</taxon>
        <taxon>lamiids</taxon>
        <taxon>Gentianales</taxon>
        <taxon>Apocynaceae</taxon>
        <taxon>Rauvolfioideae</taxon>
        <taxon>Vinceae</taxon>
        <taxon>Catharanthinae</taxon>
        <taxon>Catharanthus</taxon>
    </lineage>
</organism>
<keyword evidence="2" id="KW-1185">Reference proteome</keyword>
<proteinExistence type="predicted"/>
<gene>
    <name evidence="1" type="ORF">M9H77_32050</name>
</gene>
<comment type="caution">
    <text evidence="1">The sequence shown here is derived from an EMBL/GenBank/DDBJ whole genome shotgun (WGS) entry which is preliminary data.</text>
</comment>
<evidence type="ECO:0000313" key="1">
    <source>
        <dbReference type="EMBL" id="KAI5654863.1"/>
    </source>
</evidence>
<name>A0ACC0A623_CATRO</name>
<sequence length="234" mass="25902">MASLLQLLRTIFIFFILYLPSYANTACGARNLFSLYQTPPMLLNYHNGKIEINIILAHQFVDENCSLGKSFKKSHIKFLTYRVNSEIGGLTLILTSQDVSVEGFCMSGCEYHGWGEQKGTRKSVFIGIGNSVTQCPGQCAWPFHQPIWPTNQAIGRPSQILMETATSKARLARHLRLHLLVLGVYGKGAYPGYAGELLVDKSSGASYNAMGTNGRKYLLPALFDPNTSRCTTII</sequence>
<protein>
    <submittedName>
        <fullName evidence="1">Uncharacterized protein</fullName>
    </submittedName>
</protein>
<accession>A0ACC0A623</accession>
<dbReference type="EMBL" id="CM044707">
    <property type="protein sequence ID" value="KAI5654863.1"/>
    <property type="molecule type" value="Genomic_DNA"/>
</dbReference>
<dbReference type="Proteomes" id="UP001060085">
    <property type="component" value="Linkage Group LG07"/>
</dbReference>
<reference evidence="2" key="1">
    <citation type="journal article" date="2023" name="Nat. Plants">
        <title>Single-cell RNA sequencing provides a high-resolution roadmap for understanding the multicellular compartmentation of specialized metabolism.</title>
        <authorList>
            <person name="Sun S."/>
            <person name="Shen X."/>
            <person name="Li Y."/>
            <person name="Li Y."/>
            <person name="Wang S."/>
            <person name="Li R."/>
            <person name="Zhang H."/>
            <person name="Shen G."/>
            <person name="Guo B."/>
            <person name="Wei J."/>
            <person name="Xu J."/>
            <person name="St-Pierre B."/>
            <person name="Chen S."/>
            <person name="Sun C."/>
        </authorList>
    </citation>
    <scope>NUCLEOTIDE SEQUENCE [LARGE SCALE GENOMIC DNA]</scope>
</reference>